<keyword evidence="6 12" id="KW-0862">Zinc</keyword>
<dbReference type="PANTHER" id="PTHR11208">
    <property type="entry name" value="RNA-BINDING PROTEIN RELATED"/>
    <property type="match status" value="1"/>
</dbReference>
<feature type="compositionally biased region" description="Low complexity" evidence="13">
    <location>
        <begin position="110"/>
        <end position="126"/>
    </location>
</feature>
<organism evidence="15 16">
    <name type="scientific">Achlya hypogyna</name>
    <name type="common">Oomycete</name>
    <name type="synonym">Protoachlya hypogyna</name>
    <dbReference type="NCBI Taxonomy" id="1202772"/>
    <lineage>
        <taxon>Eukaryota</taxon>
        <taxon>Sar</taxon>
        <taxon>Stramenopiles</taxon>
        <taxon>Oomycota</taxon>
        <taxon>Saprolegniomycetes</taxon>
        <taxon>Saprolegniales</taxon>
        <taxon>Achlyaceae</taxon>
        <taxon>Achlya</taxon>
    </lineage>
</organism>
<dbReference type="STRING" id="1202772.A0A1V9YJJ3"/>
<evidence type="ECO:0000256" key="13">
    <source>
        <dbReference type="SAM" id="MobiDB-lite"/>
    </source>
</evidence>
<keyword evidence="9 12" id="KW-0539">Nucleus</keyword>
<dbReference type="Pfam" id="PF22675">
    <property type="entry name" value="KH-I_KHDC4-BBP"/>
    <property type="match status" value="1"/>
</dbReference>
<dbReference type="OrthoDB" id="6777263at2759"/>
<dbReference type="Gene3D" id="6.10.140.1790">
    <property type="match status" value="1"/>
</dbReference>
<evidence type="ECO:0000313" key="16">
    <source>
        <dbReference type="Proteomes" id="UP000243579"/>
    </source>
</evidence>
<keyword evidence="7 11" id="KW-0694">RNA-binding</keyword>
<dbReference type="AlphaFoldDB" id="A0A1V9YJJ3"/>
<dbReference type="GO" id="GO:0005681">
    <property type="term" value="C:spliceosomal complex"/>
    <property type="evidence" value="ECO:0007669"/>
    <property type="project" value="UniProtKB-KW"/>
</dbReference>
<dbReference type="PROSITE" id="PS50158">
    <property type="entry name" value="ZF_CCHC"/>
    <property type="match status" value="1"/>
</dbReference>
<dbReference type="Gene3D" id="4.10.60.10">
    <property type="entry name" value="Zinc finger, CCHC-type"/>
    <property type="match status" value="1"/>
</dbReference>
<dbReference type="GO" id="GO:0045131">
    <property type="term" value="F:pre-mRNA branch point binding"/>
    <property type="evidence" value="ECO:0007669"/>
    <property type="project" value="UniProtKB-UniRule"/>
</dbReference>
<name>A0A1V9YJJ3_ACHHY</name>
<dbReference type="PANTHER" id="PTHR11208:SF45">
    <property type="entry name" value="SPLICING FACTOR 1"/>
    <property type="match status" value="1"/>
</dbReference>
<dbReference type="InterPro" id="IPR004087">
    <property type="entry name" value="KH_dom"/>
</dbReference>
<comment type="function">
    <text evidence="12">Necessary for the splicing of pre-mRNA. Has a role in the recognition of the branch site (5'-UACUAAC-3'), the pyrimidine tract and the 3'-splice site at the 3'-end of introns.</text>
</comment>
<dbReference type="SMART" id="SM00322">
    <property type="entry name" value="KH"/>
    <property type="match status" value="1"/>
</dbReference>
<feature type="region of interest" description="Disordered" evidence="13">
    <location>
        <begin position="531"/>
        <end position="556"/>
    </location>
</feature>
<keyword evidence="16" id="KW-1185">Reference proteome</keyword>
<dbReference type="SUPFAM" id="SSF57756">
    <property type="entry name" value="Retrovirus zinc finger-like domains"/>
    <property type="match status" value="1"/>
</dbReference>
<comment type="similarity">
    <text evidence="2 12">Belongs to the BBP/SF1 family.</text>
</comment>
<comment type="caution">
    <text evidence="15">The sequence shown here is derived from an EMBL/GenBank/DDBJ whole genome shotgun (WGS) entry which is preliminary data.</text>
</comment>
<keyword evidence="5 10" id="KW-0863">Zinc-finger</keyword>
<reference evidence="15 16" key="1">
    <citation type="journal article" date="2014" name="Genome Biol. Evol.">
        <title>The secreted proteins of Achlya hypogyna and Thraustotheca clavata identify the ancestral oomycete secretome and reveal gene acquisitions by horizontal gene transfer.</title>
        <authorList>
            <person name="Misner I."/>
            <person name="Blouin N."/>
            <person name="Leonard G."/>
            <person name="Richards T.A."/>
            <person name="Lane C.E."/>
        </authorList>
    </citation>
    <scope>NUCLEOTIDE SEQUENCE [LARGE SCALE GENOMIC DNA]</scope>
    <source>
        <strain evidence="15 16">ATCC 48635</strain>
    </source>
</reference>
<feature type="region of interest" description="Disordered" evidence="13">
    <location>
        <begin position="194"/>
        <end position="215"/>
    </location>
</feature>
<evidence type="ECO:0000256" key="6">
    <source>
        <dbReference type="ARBA" id="ARBA00022833"/>
    </source>
</evidence>
<feature type="region of interest" description="Disordered" evidence="13">
    <location>
        <begin position="69"/>
        <end position="163"/>
    </location>
</feature>
<dbReference type="SMART" id="SM00343">
    <property type="entry name" value="ZnF_C2HC"/>
    <property type="match status" value="2"/>
</dbReference>
<evidence type="ECO:0000256" key="3">
    <source>
        <dbReference type="ARBA" id="ARBA00022664"/>
    </source>
</evidence>
<evidence type="ECO:0000256" key="9">
    <source>
        <dbReference type="ARBA" id="ARBA00023242"/>
    </source>
</evidence>
<evidence type="ECO:0000256" key="12">
    <source>
        <dbReference type="RuleBase" id="RU367126"/>
    </source>
</evidence>
<dbReference type="GO" id="GO:0003729">
    <property type="term" value="F:mRNA binding"/>
    <property type="evidence" value="ECO:0007669"/>
    <property type="project" value="TreeGrafter"/>
</dbReference>
<feature type="domain" description="CCHC-type" evidence="14">
    <location>
        <begin position="373"/>
        <end position="388"/>
    </location>
</feature>
<dbReference type="EMBL" id="JNBR01001576">
    <property type="protein sequence ID" value="OQR85847.1"/>
    <property type="molecule type" value="Genomic_DNA"/>
</dbReference>
<gene>
    <name evidence="15" type="ORF">ACHHYP_11280</name>
</gene>
<keyword evidence="4 12" id="KW-0479">Metal-binding</keyword>
<dbReference type="Pfam" id="PF16275">
    <property type="entry name" value="SF1-HH"/>
    <property type="match status" value="1"/>
</dbReference>
<dbReference type="GO" id="GO:0000398">
    <property type="term" value="P:mRNA splicing, via spliceosome"/>
    <property type="evidence" value="ECO:0007669"/>
    <property type="project" value="UniProtKB-UniRule"/>
</dbReference>
<evidence type="ECO:0000256" key="2">
    <source>
        <dbReference type="ARBA" id="ARBA00010382"/>
    </source>
</evidence>
<dbReference type="CDD" id="cd02395">
    <property type="entry name" value="KH-I_BBP"/>
    <property type="match status" value="1"/>
</dbReference>
<dbReference type="InterPro" id="IPR036875">
    <property type="entry name" value="Znf_CCHC_sf"/>
</dbReference>
<evidence type="ECO:0000313" key="15">
    <source>
        <dbReference type="EMBL" id="OQR85847.1"/>
    </source>
</evidence>
<dbReference type="InterPro" id="IPR055256">
    <property type="entry name" value="KH_1_KHDC4/BBP-like"/>
</dbReference>
<evidence type="ECO:0000256" key="1">
    <source>
        <dbReference type="ARBA" id="ARBA00004123"/>
    </source>
</evidence>
<dbReference type="InterPro" id="IPR032570">
    <property type="entry name" value="SF1-HH"/>
</dbReference>
<dbReference type="Gene3D" id="3.30.1370.10">
    <property type="entry name" value="K Homology domain, type 1"/>
    <property type="match status" value="1"/>
</dbReference>
<dbReference type="GO" id="GO:0048024">
    <property type="term" value="P:regulation of mRNA splicing, via spliceosome"/>
    <property type="evidence" value="ECO:0007669"/>
    <property type="project" value="TreeGrafter"/>
</dbReference>
<dbReference type="PROSITE" id="PS50084">
    <property type="entry name" value="KH_TYPE_1"/>
    <property type="match status" value="1"/>
</dbReference>
<dbReference type="InterPro" id="IPR036612">
    <property type="entry name" value="KH_dom_type_1_sf"/>
</dbReference>
<dbReference type="Proteomes" id="UP000243579">
    <property type="component" value="Unassembled WGS sequence"/>
</dbReference>
<dbReference type="SUPFAM" id="SSF54791">
    <property type="entry name" value="Eukaryotic type KH-domain (KH-domain type I)"/>
    <property type="match status" value="1"/>
</dbReference>
<evidence type="ECO:0000256" key="11">
    <source>
        <dbReference type="PROSITE-ProRule" id="PRU00117"/>
    </source>
</evidence>
<accession>A0A1V9YJJ3</accession>
<evidence type="ECO:0000256" key="4">
    <source>
        <dbReference type="ARBA" id="ARBA00022723"/>
    </source>
</evidence>
<keyword evidence="3 12" id="KW-0507">mRNA processing</keyword>
<evidence type="ECO:0000256" key="8">
    <source>
        <dbReference type="ARBA" id="ARBA00023187"/>
    </source>
</evidence>
<evidence type="ECO:0000259" key="14">
    <source>
        <dbReference type="PROSITE" id="PS50158"/>
    </source>
</evidence>
<dbReference type="InterPro" id="IPR047086">
    <property type="entry name" value="SF1-HH_sf"/>
</dbReference>
<dbReference type="InterPro" id="IPR001878">
    <property type="entry name" value="Znf_CCHC"/>
</dbReference>
<evidence type="ECO:0000256" key="10">
    <source>
        <dbReference type="PROSITE-ProRule" id="PRU00047"/>
    </source>
</evidence>
<evidence type="ECO:0000256" key="5">
    <source>
        <dbReference type="ARBA" id="ARBA00022771"/>
    </source>
</evidence>
<feature type="compositionally biased region" description="Polar residues" evidence="13">
    <location>
        <begin position="531"/>
        <end position="547"/>
    </location>
</feature>
<comment type="subcellular location">
    <subcellularLocation>
        <location evidence="1 12">Nucleus</location>
    </subcellularLocation>
</comment>
<evidence type="ECO:0000256" key="7">
    <source>
        <dbReference type="ARBA" id="ARBA00022884"/>
    </source>
</evidence>
<keyword evidence="12" id="KW-0747">Spliceosome</keyword>
<proteinExistence type="inferred from homology"/>
<keyword evidence="8 12" id="KW-0508">mRNA splicing</keyword>
<dbReference type="GO" id="GO:0008270">
    <property type="term" value="F:zinc ion binding"/>
    <property type="evidence" value="ECO:0007669"/>
    <property type="project" value="UniProtKB-UniRule"/>
</dbReference>
<sequence length="556" mass="62394">MATEHERDTYEYEEQQEREAMMRLSYQPMKRWYLSRADLVEAHGPFPLFWQDLKTWGPYRDVNRLYMRSTDSKGDDDVPATAPVPNEADAKVVKRKSRWGDADPVPEAIPASAEKAADTPAPASAPTKRRSRWEPIEGEEPSAAPKKRSRWAPVGAAGADPSTYLTAEEQQSIVLRAKLDDLARKMATVAQDAAIIEKDPNRSPSPPPQYDSNGKRLNTREMRMRAVYERQRMDVMDQLVKVNPLFKPPPEYLKMKLQRKIPIPYKEYPTYNFMGLIIGPRGNTQKRMEKEYNCRIAIRGRGSGKEGKRSIHNDDHEDLHVFITGDKEEDVERAAKMITNLLVPVDDMTNEHKQRQLRELARIQGTLRDDDYCLACGEQGHRQFECPNRDKTFKAVKVKCEICGDTSHPTSDCTMKATDKAAYDAEFSSFMEQLGEGSGSIISHNTIQIVPDKSAPIPATIAAAVPGAPIGSTPETAYQVPTAAANYAATAAAYQWDAQQQWQQYYAAYYAAGWTYHNGVWYDATGAAQTSSDGSANYSYKTPTLSTKADAAKRDS</sequence>
<protein>
    <recommendedName>
        <fullName evidence="12">Branchpoint-bridging protein</fullName>
    </recommendedName>
</protein>
<dbReference type="InterPro" id="IPR045071">
    <property type="entry name" value="BBP-like"/>
</dbReference>